<dbReference type="EMBL" id="FNYV01000012">
    <property type="protein sequence ID" value="SEJ97646.1"/>
    <property type="molecule type" value="Genomic_DNA"/>
</dbReference>
<feature type="domain" description="NIF system FeS cluster assembly NifU N-terminal" evidence="1">
    <location>
        <begin position="7"/>
        <end position="131"/>
    </location>
</feature>
<dbReference type="Pfam" id="PF01592">
    <property type="entry name" value="NifU_N"/>
    <property type="match status" value="1"/>
</dbReference>
<dbReference type="PANTHER" id="PTHR10093">
    <property type="entry name" value="IRON-SULFUR CLUSTER ASSEMBLY ENZYME NIFU HOMOLOG"/>
    <property type="match status" value="1"/>
</dbReference>
<dbReference type="SUPFAM" id="SSF82649">
    <property type="entry name" value="SufE/NifU"/>
    <property type="match status" value="1"/>
</dbReference>
<dbReference type="GO" id="GO:0016226">
    <property type="term" value="P:iron-sulfur cluster assembly"/>
    <property type="evidence" value="ECO:0007669"/>
    <property type="project" value="InterPro"/>
</dbReference>
<dbReference type="GO" id="GO:0051536">
    <property type="term" value="F:iron-sulfur cluster binding"/>
    <property type="evidence" value="ECO:0007669"/>
    <property type="project" value="InterPro"/>
</dbReference>
<evidence type="ECO:0000313" key="3">
    <source>
        <dbReference type="Proteomes" id="UP000198707"/>
    </source>
</evidence>
<dbReference type="NCBIfam" id="TIGR01994">
    <property type="entry name" value="SUF_scaf_2"/>
    <property type="match status" value="1"/>
</dbReference>
<dbReference type="CDD" id="cd06664">
    <property type="entry name" value="IscU_like"/>
    <property type="match status" value="1"/>
</dbReference>
<dbReference type="RefSeq" id="WP_092382502.1">
    <property type="nucleotide sequence ID" value="NZ_BOPI01000008.1"/>
</dbReference>
<keyword evidence="3" id="KW-1185">Reference proteome</keyword>
<protein>
    <submittedName>
        <fullName evidence="2">Nitrogen fixation protein NifU</fullName>
    </submittedName>
</protein>
<dbReference type="GO" id="GO:0005506">
    <property type="term" value="F:iron ion binding"/>
    <property type="evidence" value="ECO:0007669"/>
    <property type="project" value="InterPro"/>
</dbReference>
<sequence length="157" mass="16745">MQLEFLYQEIILDHYKRPQGRGLRDADPAHQVGEAHHVNPTCGDEVTIRVATDGDTLHDVSYDGVGCSISQASASVLHELLTGRGTADAFEVHEAFVALMSGRGQVTPDENVLGDGVAFEGVARYPARVKCALLPWMAFKDAAARAGVGASPTEVEA</sequence>
<dbReference type="InterPro" id="IPR002871">
    <property type="entry name" value="NIF_FeS_clus_asmbl_NifU_N"/>
</dbReference>
<evidence type="ECO:0000313" key="2">
    <source>
        <dbReference type="EMBL" id="SEJ97646.1"/>
    </source>
</evidence>
<accession>A0A1H7D7B5</accession>
<dbReference type="AlphaFoldDB" id="A0A1H7D7B5"/>
<dbReference type="OrthoDB" id="9804157at2"/>
<dbReference type="Gene3D" id="3.90.1010.10">
    <property type="match status" value="1"/>
</dbReference>
<name>A0A1H7D7B5_9ACTN</name>
<gene>
    <name evidence="2" type="ORF">SAMN05443287_11260</name>
</gene>
<evidence type="ECO:0000259" key="1">
    <source>
        <dbReference type="Pfam" id="PF01592"/>
    </source>
</evidence>
<organism evidence="2 3">
    <name type="scientific">Micromonospora phaseoli</name>
    <dbReference type="NCBI Taxonomy" id="1144548"/>
    <lineage>
        <taxon>Bacteria</taxon>
        <taxon>Bacillati</taxon>
        <taxon>Actinomycetota</taxon>
        <taxon>Actinomycetes</taxon>
        <taxon>Micromonosporales</taxon>
        <taxon>Micromonosporaceae</taxon>
        <taxon>Micromonospora</taxon>
    </lineage>
</organism>
<dbReference type="STRING" id="1144548.SAMN05443287_11260"/>
<reference evidence="3" key="1">
    <citation type="submission" date="2016-10" db="EMBL/GenBank/DDBJ databases">
        <authorList>
            <person name="Varghese N."/>
            <person name="Submissions S."/>
        </authorList>
    </citation>
    <scope>NUCLEOTIDE SEQUENCE [LARGE SCALE GENOMIC DNA]</scope>
    <source>
        <strain evidence="3">CGMCC 4.7038</strain>
    </source>
</reference>
<proteinExistence type="predicted"/>
<dbReference type="Proteomes" id="UP000198707">
    <property type="component" value="Unassembled WGS sequence"/>
</dbReference>